<gene>
    <name evidence="8" type="ORF">DASB73_002210</name>
</gene>
<evidence type="ECO:0000256" key="1">
    <source>
        <dbReference type="ARBA" id="ARBA00004141"/>
    </source>
</evidence>
<dbReference type="InterPro" id="IPR036259">
    <property type="entry name" value="MFS_trans_sf"/>
</dbReference>
<evidence type="ECO:0000256" key="6">
    <source>
        <dbReference type="ARBA" id="ARBA00023136"/>
    </source>
</evidence>
<dbReference type="AlphaFoldDB" id="A0AAV5RCS3"/>
<evidence type="ECO:0000256" key="3">
    <source>
        <dbReference type="ARBA" id="ARBA00022448"/>
    </source>
</evidence>
<feature type="transmembrane region" description="Helical" evidence="7">
    <location>
        <begin position="315"/>
        <end position="338"/>
    </location>
</feature>
<keyword evidence="9" id="KW-1185">Reference proteome</keyword>
<keyword evidence="3" id="KW-0813">Transport</keyword>
<reference evidence="8 9" key="1">
    <citation type="journal article" date="2023" name="Elife">
        <title>Identification of key yeast species and microbe-microbe interactions impacting larval growth of Drosophila in the wild.</title>
        <authorList>
            <person name="Mure A."/>
            <person name="Sugiura Y."/>
            <person name="Maeda R."/>
            <person name="Honda K."/>
            <person name="Sakurai N."/>
            <person name="Takahashi Y."/>
            <person name="Watada M."/>
            <person name="Katoh T."/>
            <person name="Gotoh A."/>
            <person name="Gotoh Y."/>
            <person name="Taniguchi I."/>
            <person name="Nakamura K."/>
            <person name="Hayashi T."/>
            <person name="Katayama T."/>
            <person name="Uemura T."/>
            <person name="Hattori Y."/>
        </authorList>
    </citation>
    <scope>NUCLEOTIDE SEQUENCE [LARGE SCALE GENOMIC DNA]</scope>
    <source>
        <strain evidence="8 9">SB-73</strain>
    </source>
</reference>
<keyword evidence="4 7" id="KW-0812">Transmembrane</keyword>
<feature type="transmembrane region" description="Helical" evidence="7">
    <location>
        <begin position="72"/>
        <end position="91"/>
    </location>
</feature>
<feature type="transmembrane region" description="Helical" evidence="7">
    <location>
        <begin position="350"/>
        <end position="372"/>
    </location>
</feature>
<protein>
    <submittedName>
        <fullName evidence="8">Nucleoside transmembrane transporter</fullName>
    </submittedName>
</protein>
<evidence type="ECO:0000256" key="5">
    <source>
        <dbReference type="ARBA" id="ARBA00022989"/>
    </source>
</evidence>
<dbReference type="SUPFAM" id="SSF103473">
    <property type="entry name" value="MFS general substrate transporter"/>
    <property type="match status" value="1"/>
</dbReference>
<dbReference type="GO" id="GO:0000329">
    <property type="term" value="C:fungal-type vacuole membrane"/>
    <property type="evidence" value="ECO:0007669"/>
    <property type="project" value="TreeGrafter"/>
</dbReference>
<dbReference type="PANTHER" id="PTHR10332:SF88">
    <property type="entry name" value="EQUILIBRATIVE NUCLEOSIDE TRANSPORTER 1, ISOFORM A"/>
    <property type="match status" value="1"/>
</dbReference>
<evidence type="ECO:0000256" key="7">
    <source>
        <dbReference type="SAM" id="Phobius"/>
    </source>
</evidence>
<feature type="transmembrane region" description="Helical" evidence="7">
    <location>
        <begin position="135"/>
        <end position="154"/>
    </location>
</feature>
<dbReference type="GO" id="GO:0015205">
    <property type="term" value="F:nucleobase transmembrane transporter activity"/>
    <property type="evidence" value="ECO:0007669"/>
    <property type="project" value="TreeGrafter"/>
</dbReference>
<dbReference type="InterPro" id="IPR002259">
    <property type="entry name" value="Eqnu_transpt"/>
</dbReference>
<dbReference type="Proteomes" id="UP001362899">
    <property type="component" value="Unassembled WGS sequence"/>
</dbReference>
<feature type="transmembrane region" description="Helical" evidence="7">
    <location>
        <begin position="223"/>
        <end position="244"/>
    </location>
</feature>
<name>A0AAV5RCS3_STABA</name>
<comment type="caution">
    <text evidence="8">The sequence shown here is derived from an EMBL/GenBank/DDBJ whole genome shotgun (WGS) entry which is preliminary data.</text>
</comment>
<dbReference type="PANTHER" id="PTHR10332">
    <property type="entry name" value="EQUILIBRATIVE NUCLEOSIDE TRANSPORTER"/>
    <property type="match status" value="1"/>
</dbReference>
<keyword evidence="5 7" id="KW-1133">Transmembrane helix</keyword>
<comment type="subcellular location">
    <subcellularLocation>
        <location evidence="1">Membrane</location>
        <topology evidence="1">Multi-pass membrane protein</topology>
    </subcellularLocation>
</comment>
<evidence type="ECO:0000256" key="2">
    <source>
        <dbReference type="ARBA" id="ARBA00007965"/>
    </source>
</evidence>
<organism evidence="8 9">
    <name type="scientific">Starmerella bacillaris</name>
    <name type="common">Yeast</name>
    <name type="synonym">Candida zemplinina</name>
    <dbReference type="NCBI Taxonomy" id="1247836"/>
    <lineage>
        <taxon>Eukaryota</taxon>
        <taxon>Fungi</taxon>
        <taxon>Dikarya</taxon>
        <taxon>Ascomycota</taxon>
        <taxon>Saccharomycotina</taxon>
        <taxon>Dipodascomycetes</taxon>
        <taxon>Dipodascales</taxon>
        <taxon>Trichomonascaceae</taxon>
        <taxon>Starmerella</taxon>
    </lineage>
</organism>
<proteinExistence type="inferred from homology"/>
<dbReference type="EMBL" id="BTGC01000001">
    <property type="protein sequence ID" value="GMM49263.1"/>
    <property type="molecule type" value="Genomic_DNA"/>
</dbReference>
<evidence type="ECO:0000313" key="8">
    <source>
        <dbReference type="EMBL" id="GMM49263.1"/>
    </source>
</evidence>
<comment type="similarity">
    <text evidence="2">Belongs to the SLC29A/ENT transporter (TC 2.A.57) family.</text>
</comment>
<keyword evidence="6 7" id="KW-0472">Membrane</keyword>
<dbReference type="GO" id="GO:0034257">
    <property type="term" value="F:nicotinamide riboside transmembrane transporter activity"/>
    <property type="evidence" value="ECO:0007669"/>
    <property type="project" value="TreeGrafter"/>
</dbReference>
<feature type="transmembrane region" description="Helical" evidence="7">
    <location>
        <begin position="287"/>
        <end position="309"/>
    </location>
</feature>
<accession>A0AAV5RCS3</accession>
<evidence type="ECO:0000313" key="9">
    <source>
        <dbReference type="Proteomes" id="UP001362899"/>
    </source>
</evidence>
<dbReference type="Pfam" id="PF01733">
    <property type="entry name" value="Nucleoside_tran"/>
    <property type="match status" value="1"/>
</dbReference>
<sequence>MTQYVYGLIGASTLWPWNALITASALAETKLGDTPALYNVFSSVVMTSSTLTSFLLNIYLAYKSSNFRNRIVYGEVIIFTVFMTLTLLNAFTSGISWLVLMVIVAITSSFGTSFVQNGSMAVTQKMANSNMSLSIMNGQAVAGVLPPLLAMFFNSTPPRLVAPLTFLSVSLLSAAVLVLFSGLKKYSTLPANDFIDTNIEDDMSSEQDISIEAKHYKQVLTMAWSPMISVLLIFICSLSYPVFANNVHSSSFSLKLFSPLTHFIWNVGDLIGRILCSKQSFQVRSSWLLVILSVARFGIIGVLLVYVKLSSFNVWVYLFIMFLYGVTSGHLMSSAVVWSQKKIPHDIQGLGGSVLVLMMTFGLLLGSGASFLTTALI</sequence>
<feature type="transmembrane region" description="Helical" evidence="7">
    <location>
        <begin position="160"/>
        <end position="180"/>
    </location>
</feature>
<dbReference type="PIRSF" id="PIRSF016379">
    <property type="entry name" value="ENT"/>
    <property type="match status" value="1"/>
</dbReference>
<evidence type="ECO:0000256" key="4">
    <source>
        <dbReference type="ARBA" id="ARBA00022692"/>
    </source>
</evidence>
<feature type="transmembrane region" description="Helical" evidence="7">
    <location>
        <begin position="37"/>
        <end position="60"/>
    </location>
</feature>
<dbReference type="GO" id="GO:0005886">
    <property type="term" value="C:plasma membrane"/>
    <property type="evidence" value="ECO:0007669"/>
    <property type="project" value="TreeGrafter"/>
</dbReference>
<feature type="transmembrane region" description="Helical" evidence="7">
    <location>
        <begin position="97"/>
        <end position="115"/>
    </location>
</feature>